<name>A0A517PN72_9PLAN</name>
<reference evidence="1 2" key="1">
    <citation type="submission" date="2019-02" db="EMBL/GenBank/DDBJ databases">
        <title>Deep-cultivation of Planctomycetes and their phenomic and genomic characterization uncovers novel biology.</title>
        <authorList>
            <person name="Wiegand S."/>
            <person name="Jogler M."/>
            <person name="Boedeker C."/>
            <person name="Pinto D."/>
            <person name="Vollmers J."/>
            <person name="Rivas-Marin E."/>
            <person name="Kohn T."/>
            <person name="Peeters S.H."/>
            <person name="Heuer A."/>
            <person name="Rast P."/>
            <person name="Oberbeckmann S."/>
            <person name="Bunk B."/>
            <person name="Jeske O."/>
            <person name="Meyerdierks A."/>
            <person name="Storesund J.E."/>
            <person name="Kallscheuer N."/>
            <person name="Luecker S."/>
            <person name="Lage O.M."/>
            <person name="Pohl T."/>
            <person name="Merkel B.J."/>
            <person name="Hornburger P."/>
            <person name="Mueller R.-W."/>
            <person name="Bruemmer F."/>
            <person name="Labrenz M."/>
            <person name="Spormann A.M."/>
            <person name="Op den Camp H."/>
            <person name="Overmann J."/>
            <person name="Amann R."/>
            <person name="Jetten M.S.M."/>
            <person name="Mascher T."/>
            <person name="Medema M.H."/>
            <person name="Devos D.P."/>
            <person name="Kaster A.-K."/>
            <person name="Ovreas L."/>
            <person name="Rohde M."/>
            <person name="Galperin M.Y."/>
            <person name="Jogler C."/>
        </authorList>
    </citation>
    <scope>NUCLEOTIDE SEQUENCE [LARGE SCALE GENOMIC DNA]</scope>
    <source>
        <strain evidence="1 2">HG66A1</strain>
    </source>
</reference>
<dbReference type="Proteomes" id="UP000320421">
    <property type="component" value="Chromosome"/>
</dbReference>
<proteinExistence type="predicted"/>
<protein>
    <submittedName>
        <fullName evidence="1">Uncharacterized protein</fullName>
    </submittedName>
</protein>
<keyword evidence="2" id="KW-1185">Reference proteome</keyword>
<evidence type="ECO:0000313" key="2">
    <source>
        <dbReference type="Proteomes" id="UP000320421"/>
    </source>
</evidence>
<evidence type="ECO:0000313" key="1">
    <source>
        <dbReference type="EMBL" id="QDT20820.1"/>
    </source>
</evidence>
<dbReference type="AlphaFoldDB" id="A0A517PN72"/>
<sequence>MSEDSQFFDQMVGKTVVIDLTSLYVIAGTLIGQDQHYLFLEQADVHDLRDTTTTRELYVHEMGKHGVAVNRERVLVSRREVVSISALDDIVR</sequence>
<organism evidence="1 2">
    <name type="scientific">Gimesia chilikensis</name>
    <dbReference type="NCBI Taxonomy" id="2605989"/>
    <lineage>
        <taxon>Bacteria</taxon>
        <taxon>Pseudomonadati</taxon>
        <taxon>Planctomycetota</taxon>
        <taxon>Planctomycetia</taxon>
        <taxon>Planctomycetales</taxon>
        <taxon>Planctomycetaceae</taxon>
        <taxon>Gimesia</taxon>
    </lineage>
</organism>
<dbReference type="EMBL" id="CP036266">
    <property type="protein sequence ID" value="QDT20820.1"/>
    <property type="molecule type" value="Genomic_DNA"/>
</dbReference>
<accession>A0A517PN72</accession>
<dbReference type="OrthoDB" id="286892at2"/>
<dbReference type="RefSeq" id="WP_145184167.1">
    <property type="nucleotide sequence ID" value="NZ_CP036266.1"/>
</dbReference>
<gene>
    <name evidence="1" type="ORF">HG66A1_26090</name>
</gene>